<organism evidence="1 2">
    <name type="scientific">Pseudomonas schmalbachii</name>
    <dbReference type="NCBI Taxonomy" id="2816993"/>
    <lineage>
        <taxon>Bacteria</taxon>
        <taxon>Pseudomonadati</taxon>
        <taxon>Pseudomonadota</taxon>
        <taxon>Gammaproteobacteria</taxon>
        <taxon>Pseudomonadales</taxon>
        <taxon>Pseudomonadaceae</taxon>
        <taxon>Pseudomonas</taxon>
    </lineage>
</organism>
<accession>A0ABS3TUV6</accession>
<reference evidence="1 2" key="1">
    <citation type="submission" date="2020-12" db="EMBL/GenBank/DDBJ databases">
        <title>Pseudomonas schmalbachii sp. nov. isolated from millipede gut.</title>
        <authorList>
            <person name="Shelomi M."/>
        </authorList>
    </citation>
    <scope>NUCLEOTIDE SEQUENCE [LARGE SCALE GENOMIC DNA]</scope>
    <source>
        <strain evidence="1 2">Milli4</strain>
    </source>
</reference>
<dbReference type="RefSeq" id="WP_208315748.1">
    <property type="nucleotide sequence ID" value="NZ_JAELYA010000008.1"/>
</dbReference>
<sequence length="157" mass="17620">MLELALADIHGVHPDFARVERELDLAPIELSDRALVPSSLIHLINRVYPLVVSDPDRFCIGQTALYRWLTAHASPETRVSCLIWPESLTKTSLHQLVLAERLVAPALARITAQQVRDLYSYIAPANSRWPHEYRSYAHLAQLVGVKPIKGNNLQGGR</sequence>
<name>A0ABS3TUV6_9PSED</name>
<dbReference type="EMBL" id="JAELYA010000008">
    <property type="protein sequence ID" value="MBO3277449.1"/>
    <property type="molecule type" value="Genomic_DNA"/>
</dbReference>
<dbReference type="Proteomes" id="UP000669060">
    <property type="component" value="Unassembled WGS sequence"/>
</dbReference>
<comment type="caution">
    <text evidence="1">The sequence shown here is derived from an EMBL/GenBank/DDBJ whole genome shotgun (WGS) entry which is preliminary data.</text>
</comment>
<evidence type="ECO:0000313" key="1">
    <source>
        <dbReference type="EMBL" id="MBO3277449.1"/>
    </source>
</evidence>
<protein>
    <submittedName>
        <fullName evidence="1">Uncharacterized protein</fullName>
    </submittedName>
</protein>
<proteinExistence type="predicted"/>
<gene>
    <name evidence="1" type="ORF">JFY56_19710</name>
</gene>
<keyword evidence="2" id="KW-1185">Reference proteome</keyword>
<evidence type="ECO:0000313" key="2">
    <source>
        <dbReference type="Proteomes" id="UP000669060"/>
    </source>
</evidence>